<dbReference type="GO" id="GO:0007165">
    <property type="term" value="P:signal transduction"/>
    <property type="evidence" value="ECO:0007669"/>
    <property type="project" value="InterPro"/>
</dbReference>
<feature type="region of interest" description="Disordered" evidence="7">
    <location>
        <begin position="166"/>
        <end position="247"/>
    </location>
</feature>
<comment type="caution">
    <text evidence="9">The sequence shown here is derived from an EMBL/GenBank/DDBJ whole genome shotgun (WGS) entry which is preliminary data.</text>
</comment>
<feature type="compositionally biased region" description="Polar residues" evidence="7">
    <location>
        <begin position="888"/>
        <end position="905"/>
    </location>
</feature>
<feature type="region of interest" description="Disordered" evidence="7">
    <location>
        <begin position="337"/>
        <end position="370"/>
    </location>
</feature>
<evidence type="ECO:0000256" key="1">
    <source>
        <dbReference type="ARBA" id="ARBA00004300"/>
    </source>
</evidence>
<dbReference type="PANTHER" id="PTHR44981">
    <property type="entry name" value="PERICENTRIN-LIKE PROTEIN, ISOFORM F"/>
    <property type="match status" value="1"/>
</dbReference>
<keyword evidence="2" id="KW-0963">Cytoplasm</keyword>
<keyword evidence="10" id="KW-1185">Reference proteome</keyword>
<sequence>MDVDSIKEDLSSYRQQNEKLQEELQVREVPISKINEEQQLLTKDMDTTNKELSGYRRQNEKLQEELQDRELCISKLNEENQQLIIDADTIKEQLSIYRKQNEKLQDELQVRDLSISKLKEENQQLMMDVDTTKEALSSYRQQNEKLMQELHNRELSISKLKKELQDVQTALSKTADSGPPSPSPSHQPQSSSSSSSATQPKRKGAKQSAIKGSAAKDKLSLSKKNSAPSSQSSSRSHSSLLNSSNEHQHVTLTDSFTQTEPLQMYDLSLQSKSVAREEMEEVISEFQEKIVQMQELHAAEILDMEARHISESENLRRDTNALEDECKALKAVIDKLRSTEAPTSRQDRPTPQLKDGYTSDSSSDYSQRTGYDLPNLQQEFRTTPDGARIETDDPMPDRIKMLLREVHQEGMQVLSLSELPTSEGEPGNQFNIQGWLKERDALLATVESLKGLITQMQTSRETQTSGSVDWRAQLLDAVRQVFLRERSVLKMTLYSQLDLLDTSDAIIHLNQLERRLAEQDAHHRDAMDSLHTAERSSLISEIHHLRGQLEQLHQGAQSAVPLAAEFDRREQREGGAAETNRLLVEELKCELSQTKLELETTLKTQHKHFKELDTLRAEVSKKAAEMDALNDQLIDERKRSRDLQWAMEKDKCRTGRTEETKREKLEDLHLSLEEQKSRVAQLTLTLDQERQASSLLSQQAEEERLSLHRRLQELQVQFETEHAKALEISTALGRERELRTGVSSNNSSSNEAPVETDSRDDGSLLVRLQRELDDKHSQVVHLFSQVEAHKLEVVRKEEELMLLSQRSRRDHEALLEARTQLENLRAQISGTQEQLEQEMERRRSLEEEKERLEERVNQVGAQQGQRQESGPQQTDRHSPSALHRDSGFHTTDWGSQLKSGTSNMSPLPEVSAAAHSSGPHHGPWRTVDKVIGKLHLVSSKICSMSNQTPGRLTAEVDREELSWVQSSVDEVINMLQQFPSLPSVPESVSRLAGGSSSSSNSLTERLLRQNAELTGFVSRLTEEKNDLRNHVLRLEDELRRYRHSGLGSGDSSFNQRLKSNMDSASTPLAHERETWTREKIRLEKALHLAQSQVARLRGEVRSDTLRDITGPEADNAALKRMYGKYLRSESFRKALIYQKKYLLLLLGGFQECEEATLSLLCRMGGQPSLSSLESYSQRRRGLTRFRSAVRVSIALSRMRFLVRRWHKATGMSSTASCSLNKNGTGQTFSTEMRDSPYLHPGSAEIYREKGSRAGGGGGVSSSRGRSGRESPRSAVSSTPHRYHMAGDHGALTCSHLQSYDPDRALTDYISRLEALQRRLGSVTSGASSYAHLHFGLRR</sequence>
<feature type="compositionally biased region" description="Low complexity" evidence="7">
    <location>
        <begin position="222"/>
        <end position="245"/>
    </location>
</feature>
<dbReference type="InterPro" id="IPR028745">
    <property type="entry name" value="AKAP9/Pericentrin"/>
</dbReference>
<dbReference type="InterPro" id="IPR019528">
    <property type="entry name" value="PACT_domain"/>
</dbReference>
<feature type="compositionally biased region" description="Polar residues" evidence="7">
    <location>
        <begin position="741"/>
        <end position="751"/>
    </location>
</feature>
<evidence type="ECO:0000313" key="10">
    <source>
        <dbReference type="Proteomes" id="UP000693946"/>
    </source>
</evidence>
<evidence type="ECO:0000256" key="4">
    <source>
        <dbReference type="ARBA" id="ARBA00023054"/>
    </source>
</evidence>
<evidence type="ECO:0000259" key="8">
    <source>
        <dbReference type="Pfam" id="PF10495"/>
    </source>
</evidence>
<feature type="compositionally biased region" description="Polar residues" evidence="7">
    <location>
        <begin position="166"/>
        <end position="175"/>
    </location>
</feature>
<dbReference type="Proteomes" id="UP000693946">
    <property type="component" value="Linkage Group LG20"/>
</dbReference>
<keyword evidence="3" id="KW-0597">Phosphoprotein</keyword>
<feature type="compositionally biased region" description="Basic and acidic residues" evidence="7">
    <location>
        <begin position="838"/>
        <end position="856"/>
    </location>
</feature>
<evidence type="ECO:0000256" key="6">
    <source>
        <dbReference type="SAM" id="Coils"/>
    </source>
</evidence>
<feature type="coiled-coil region" evidence="6">
    <location>
        <begin position="1017"/>
        <end position="1044"/>
    </location>
</feature>
<feature type="domain" description="Pericentrin/AKAP-450 centrosomal targeting" evidence="8">
    <location>
        <begin position="1124"/>
        <end position="1205"/>
    </location>
</feature>
<reference evidence="9 10" key="1">
    <citation type="journal article" date="2021" name="Sci. Rep.">
        <title>Chromosome anchoring in Senegalese sole (Solea senegalensis) reveals sex-associated markers and genome rearrangements in flatfish.</title>
        <authorList>
            <person name="Guerrero-Cozar I."/>
            <person name="Gomez-Garrido J."/>
            <person name="Berbel C."/>
            <person name="Martinez-Blanch J.F."/>
            <person name="Alioto T."/>
            <person name="Claros M.G."/>
            <person name="Gagnaire P.A."/>
            <person name="Manchado M."/>
        </authorList>
    </citation>
    <scope>NUCLEOTIDE SEQUENCE [LARGE SCALE GENOMIC DNA]</scope>
    <source>
        <strain evidence="9">Sse05_10M</strain>
    </source>
</reference>
<gene>
    <name evidence="9" type="ORF">JOB18_034241</name>
</gene>
<feature type="compositionally biased region" description="Low complexity" evidence="7">
    <location>
        <begin position="186"/>
        <end position="196"/>
    </location>
</feature>
<accession>A0AAV6R897</accession>
<dbReference type="EMBL" id="JAGKHQ010000013">
    <property type="protein sequence ID" value="KAG7500923.1"/>
    <property type="molecule type" value="Genomic_DNA"/>
</dbReference>
<protein>
    <recommendedName>
        <fullName evidence="8">Pericentrin/AKAP-450 centrosomal targeting domain-containing protein</fullName>
    </recommendedName>
</protein>
<feature type="compositionally biased region" description="Low complexity" evidence="7">
    <location>
        <begin position="862"/>
        <end position="873"/>
    </location>
</feature>
<feature type="region of interest" description="Disordered" evidence="7">
    <location>
        <begin position="737"/>
        <end position="761"/>
    </location>
</feature>
<dbReference type="GO" id="GO:0060090">
    <property type="term" value="F:molecular adaptor activity"/>
    <property type="evidence" value="ECO:0007669"/>
    <property type="project" value="InterPro"/>
</dbReference>
<keyword evidence="5" id="KW-0206">Cytoskeleton</keyword>
<feature type="region of interest" description="Disordered" evidence="7">
    <location>
        <begin position="1213"/>
        <end position="1283"/>
    </location>
</feature>
<dbReference type="GO" id="GO:0005737">
    <property type="term" value="C:cytoplasm"/>
    <property type="evidence" value="ECO:0007669"/>
    <property type="project" value="UniProtKB-ARBA"/>
</dbReference>
<evidence type="ECO:0000256" key="2">
    <source>
        <dbReference type="ARBA" id="ARBA00022490"/>
    </source>
</evidence>
<dbReference type="GO" id="GO:0005813">
    <property type="term" value="C:centrosome"/>
    <property type="evidence" value="ECO:0007669"/>
    <property type="project" value="UniProtKB-SubCell"/>
</dbReference>
<feature type="compositionally biased region" description="Basic and acidic residues" evidence="7">
    <location>
        <begin position="874"/>
        <end position="887"/>
    </location>
</feature>
<feature type="compositionally biased region" description="Polar residues" evidence="7">
    <location>
        <begin position="1213"/>
        <end position="1230"/>
    </location>
</feature>
<evidence type="ECO:0000256" key="5">
    <source>
        <dbReference type="ARBA" id="ARBA00023212"/>
    </source>
</evidence>
<feature type="coiled-coil region" evidence="6">
    <location>
        <begin position="672"/>
        <end position="717"/>
    </location>
</feature>
<evidence type="ECO:0000313" key="9">
    <source>
        <dbReference type="EMBL" id="KAG7500923.1"/>
    </source>
</evidence>
<organism evidence="9 10">
    <name type="scientific">Solea senegalensis</name>
    <name type="common">Senegalese sole</name>
    <dbReference type="NCBI Taxonomy" id="28829"/>
    <lineage>
        <taxon>Eukaryota</taxon>
        <taxon>Metazoa</taxon>
        <taxon>Chordata</taxon>
        <taxon>Craniata</taxon>
        <taxon>Vertebrata</taxon>
        <taxon>Euteleostomi</taxon>
        <taxon>Actinopterygii</taxon>
        <taxon>Neopterygii</taxon>
        <taxon>Teleostei</taxon>
        <taxon>Neoteleostei</taxon>
        <taxon>Acanthomorphata</taxon>
        <taxon>Carangaria</taxon>
        <taxon>Pleuronectiformes</taxon>
        <taxon>Pleuronectoidei</taxon>
        <taxon>Soleidae</taxon>
        <taxon>Solea</taxon>
    </lineage>
</organism>
<comment type="subcellular location">
    <subcellularLocation>
        <location evidence="1">Cytoplasm</location>
        <location evidence="1">Cytoskeleton</location>
        <location evidence="1">Microtubule organizing center</location>
        <location evidence="1">Centrosome</location>
    </subcellularLocation>
</comment>
<name>A0AAV6R897_SOLSE</name>
<proteinExistence type="predicted"/>
<dbReference type="PANTHER" id="PTHR44981:SF1">
    <property type="entry name" value="A-KINASE ANCHOR PROTEIN 9"/>
    <property type="match status" value="1"/>
</dbReference>
<keyword evidence="4 6" id="KW-0175">Coiled coil</keyword>
<evidence type="ECO:0000256" key="3">
    <source>
        <dbReference type="ARBA" id="ARBA00022553"/>
    </source>
</evidence>
<feature type="region of interest" description="Disordered" evidence="7">
    <location>
        <begin position="825"/>
        <end position="925"/>
    </location>
</feature>
<evidence type="ECO:0000256" key="7">
    <source>
        <dbReference type="SAM" id="MobiDB-lite"/>
    </source>
</evidence>
<dbReference type="Pfam" id="PF10495">
    <property type="entry name" value="PACT_coil_coil"/>
    <property type="match status" value="1"/>
</dbReference>
<feature type="coiled-coil region" evidence="6">
    <location>
        <begin position="584"/>
        <end position="632"/>
    </location>
</feature>